<keyword evidence="1" id="KW-0472">Membrane</keyword>
<reference evidence="3" key="1">
    <citation type="submission" date="2021-04" db="EMBL/GenBank/DDBJ databases">
        <title>Genome based classification of Actinospica acidithermotolerans sp. nov., an actinobacterium isolated from an Indonesian hot spring.</title>
        <authorList>
            <person name="Kusuma A.B."/>
            <person name="Putra K.E."/>
            <person name="Nafisah S."/>
            <person name="Loh J."/>
            <person name="Nouioui I."/>
            <person name="Goodfellow M."/>
        </authorList>
    </citation>
    <scope>NUCLEOTIDE SEQUENCE</scope>
    <source>
        <strain evidence="3">CSCA 57</strain>
    </source>
</reference>
<feature type="transmembrane region" description="Helical" evidence="1">
    <location>
        <begin position="238"/>
        <end position="259"/>
    </location>
</feature>
<feature type="transmembrane region" description="Helical" evidence="1">
    <location>
        <begin position="195"/>
        <end position="226"/>
    </location>
</feature>
<evidence type="ECO:0000313" key="4">
    <source>
        <dbReference type="Proteomes" id="UP000675781"/>
    </source>
</evidence>
<feature type="transmembrane region" description="Helical" evidence="1">
    <location>
        <begin position="285"/>
        <end position="302"/>
    </location>
</feature>
<gene>
    <name evidence="3" type="ORF">KDL01_18955</name>
</gene>
<keyword evidence="3" id="KW-0328">Glycosyltransferase</keyword>
<evidence type="ECO:0000313" key="3">
    <source>
        <dbReference type="EMBL" id="MBR7835361.1"/>
    </source>
</evidence>
<feature type="transmembrane region" description="Helical" evidence="1">
    <location>
        <begin position="392"/>
        <end position="410"/>
    </location>
</feature>
<dbReference type="AlphaFoldDB" id="A0A941IUC1"/>
<keyword evidence="3" id="KW-0808">Transferase</keyword>
<feature type="transmembrane region" description="Helical" evidence="1">
    <location>
        <begin position="49"/>
        <end position="73"/>
    </location>
</feature>
<protein>
    <submittedName>
        <fullName evidence="3">Glycosyltransferase family 39 protein</fullName>
        <ecNumber evidence="3">2.4.-.-</ecNumber>
    </submittedName>
</protein>
<name>A0A941IUC1_9ACTN</name>
<feature type="transmembrane region" description="Helical" evidence="1">
    <location>
        <begin position="314"/>
        <end position="331"/>
    </location>
</feature>
<evidence type="ECO:0000256" key="1">
    <source>
        <dbReference type="SAM" id="Phobius"/>
    </source>
</evidence>
<dbReference type="RefSeq" id="WP_212529855.1">
    <property type="nucleotide sequence ID" value="NZ_JAGSOG010000092.1"/>
</dbReference>
<evidence type="ECO:0000259" key="2">
    <source>
        <dbReference type="Pfam" id="PF13231"/>
    </source>
</evidence>
<dbReference type="Pfam" id="PF13231">
    <property type="entry name" value="PMT_2"/>
    <property type="match status" value="1"/>
</dbReference>
<dbReference type="GO" id="GO:0016757">
    <property type="term" value="F:glycosyltransferase activity"/>
    <property type="evidence" value="ECO:0007669"/>
    <property type="project" value="UniProtKB-KW"/>
</dbReference>
<dbReference type="InterPro" id="IPR038731">
    <property type="entry name" value="RgtA/B/C-like"/>
</dbReference>
<feature type="transmembrane region" description="Helical" evidence="1">
    <location>
        <begin position="152"/>
        <end position="171"/>
    </location>
</feature>
<organism evidence="3 4">
    <name type="scientific">Actinospica durhamensis</name>
    <dbReference type="NCBI Taxonomy" id="1508375"/>
    <lineage>
        <taxon>Bacteria</taxon>
        <taxon>Bacillati</taxon>
        <taxon>Actinomycetota</taxon>
        <taxon>Actinomycetes</taxon>
        <taxon>Catenulisporales</taxon>
        <taxon>Actinospicaceae</taxon>
        <taxon>Actinospica</taxon>
    </lineage>
</organism>
<sequence>MTETVAGTGGIEADVDVARANVLQVDGSDAGTRGLRLDGLSAVLGRHRWLLFALVPGVLVPLIVSLITGGLSIPHNDGWAYSRIAEHFARTGHISLLGWNRSALIGQFIVLGPLAASITIQQTYVLALGLIGLVCVYDLLRPSLGERNAGITALMVALWPGFGLLDTSFMTDVPAMTAMFLCMALGRRALERDSLVLFALASAAGFWGTTIRAQALAAPVALLAYAAFTQRRRTRVRLLAVAAIGVVFVLGFAVFNSWFEGLPGGDLPPYKLVPSLLDTGMESSLQTYFTVALPAAPAVFWVAKPHLWRRPAQITALVTAVLAILCLHDFGRRLFPGNYLAQDGAYAPASIGGGMNVLIPNGEYFVLVVIALVSGSLLAGLIVHKAARADRLVAAFTLAFTAGTIGTFLLSEFMYDRYLIEILPGLLAVALLPEPARSEERAAARFAMPAWAGLAARWTQRGTALVAGAVVAVLGLALLTSALVSDRARWNEAVSLQSKGVPAMRIDAGLEWLGMHAPNGVTNRNAPADTRPMSFFTNTPACYVVSESSKAWVYPWTEVKRTDYERYLIGGTAHLYVWATHAEGCDS</sequence>
<feature type="transmembrane region" description="Helical" evidence="1">
    <location>
        <begin position="122"/>
        <end position="140"/>
    </location>
</feature>
<comment type="caution">
    <text evidence="3">The sequence shown here is derived from an EMBL/GenBank/DDBJ whole genome shotgun (WGS) entry which is preliminary data.</text>
</comment>
<feature type="domain" description="Glycosyltransferase RgtA/B/C/D-like" evidence="2">
    <location>
        <begin position="127"/>
        <end position="258"/>
    </location>
</feature>
<dbReference type="EMBL" id="JAGSOG010000092">
    <property type="protein sequence ID" value="MBR7835361.1"/>
    <property type="molecule type" value="Genomic_DNA"/>
</dbReference>
<dbReference type="Proteomes" id="UP000675781">
    <property type="component" value="Unassembled WGS sequence"/>
</dbReference>
<feature type="transmembrane region" description="Helical" evidence="1">
    <location>
        <begin position="364"/>
        <end position="383"/>
    </location>
</feature>
<feature type="transmembrane region" description="Helical" evidence="1">
    <location>
        <begin position="464"/>
        <end position="484"/>
    </location>
</feature>
<keyword evidence="1" id="KW-1133">Transmembrane helix</keyword>
<keyword evidence="1" id="KW-0812">Transmembrane</keyword>
<keyword evidence="4" id="KW-1185">Reference proteome</keyword>
<dbReference type="EC" id="2.4.-.-" evidence="3"/>
<proteinExistence type="predicted"/>
<accession>A0A941IUC1</accession>